<dbReference type="KEGG" id="mmas:MYMAC_006891"/>
<dbReference type="PROSITE" id="PS00626">
    <property type="entry name" value="RCC1_2"/>
    <property type="match status" value="1"/>
</dbReference>
<feature type="domain" description="RCC1-like" evidence="2">
    <location>
        <begin position="129"/>
        <end position="385"/>
    </location>
</feature>
<proteinExistence type="predicted"/>
<dbReference type="PANTHER" id="PTHR22872">
    <property type="entry name" value="BTK-BINDING PROTEIN-RELATED"/>
    <property type="match status" value="1"/>
</dbReference>
<dbReference type="SUPFAM" id="SSF50985">
    <property type="entry name" value="RCC1/BLIP-II"/>
    <property type="match status" value="2"/>
</dbReference>
<reference evidence="3 4" key="1">
    <citation type="submission" date="2017-06" db="EMBL/GenBank/DDBJ databases">
        <title>Sequencing and comparative analysis of myxobacterial genomes.</title>
        <authorList>
            <person name="Rupp O."/>
            <person name="Goesmann A."/>
            <person name="Sogaard-Andersen L."/>
        </authorList>
    </citation>
    <scope>NUCLEOTIDE SEQUENCE [LARGE SCALE GENOMIC DNA]</scope>
    <source>
        <strain evidence="3 4">DSM 14697</strain>
    </source>
</reference>
<protein>
    <submittedName>
        <fullName evidence="3">Regulator of chromosome condensation</fullName>
    </submittedName>
</protein>
<keyword evidence="1" id="KW-0677">Repeat</keyword>
<dbReference type="InterPro" id="IPR058923">
    <property type="entry name" value="RCC1-like_dom"/>
</dbReference>
<dbReference type="PRINTS" id="PR00633">
    <property type="entry name" value="RCCNDNSATION"/>
</dbReference>
<dbReference type="InterPro" id="IPR000408">
    <property type="entry name" value="Reg_chr_condens"/>
</dbReference>
<dbReference type="AlphaFoldDB" id="A0A286NVN8"/>
<dbReference type="Proteomes" id="UP000217343">
    <property type="component" value="Chromosome"/>
</dbReference>
<evidence type="ECO:0000259" key="2">
    <source>
        <dbReference type="Pfam" id="PF25390"/>
    </source>
</evidence>
<organism evidence="3 4">
    <name type="scientific">Corallococcus macrosporus DSM 14697</name>
    <dbReference type="NCBI Taxonomy" id="1189310"/>
    <lineage>
        <taxon>Bacteria</taxon>
        <taxon>Pseudomonadati</taxon>
        <taxon>Myxococcota</taxon>
        <taxon>Myxococcia</taxon>
        <taxon>Myxococcales</taxon>
        <taxon>Cystobacterineae</taxon>
        <taxon>Myxococcaceae</taxon>
        <taxon>Corallococcus</taxon>
    </lineage>
</organism>
<dbReference type="InterPro" id="IPR009091">
    <property type="entry name" value="RCC1/BLIP-II"/>
</dbReference>
<keyword evidence="4" id="KW-1185">Reference proteome</keyword>
<dbReference type="PANTHER" id="PTHR22872:SF10">
    <property type="entry name" value="ULTRAVIOLET-B RECEPTOR UVR8"/>
    <property type="match status" value="1"/>
</dbReference>
<evidence type="ECO:0000313" key="3">
    <source>
        <dbReference type="EMBL" id="ATB51233.1"/>
    </source>
</evidence>
<dbReference type="RefSeq" id="WP_095961193.1">
    <property type="nucleotide sequence ID" value="NZ_CP022203.1"/>
</dbReference>
<dbReference type="EMBL" id="CP022203">
    <property type="protein sequence ID" value="ATB51233.1"/>
    <property type="molecule type" value="Genomic_DNA"/>
</dbReference>
<name>A0A286NVN8_9BACT</name>
<sequence>MLALWGCGGPQETATEHEEALSTSNQGLAASVRVTQDVAAGAYHSLFLKKNGEVWSWGQNTAGQLGTGSVSTTPQSQPAQVIGLPAIKAIAAGIAHSLALDTNGEVWAWGQNAAGQAGIGSTGGTVLQPQKVPALSGIQAIAANGSYSLALGEDGSLWAWGQNSSGQVGTGSTSVSVHTPTQVQGLPAIRAIAAGLNHVLALDTEGRVWGWGANTSGQTGRGSTSTTVLSPTLVTGLPPVRAIAAGAGHSLAVDEAFGNVWAWGQNNFGQTGTGATSTTPVLNPTAVGGIFAVTDIAAGHFFSLAIVGEGHAVAWGHNVFGQLGNGSTTASAIPVSVTGLGDARAVAAGAQHALAIRPGCPVWSWGNNGQGQLGTGSVSTAPTSTPLSSLIINTFYFDGDMDGFGDEYIAEQACEPSPGFVEELDCDDYSMTTFPGAPEMCNGMDENCDGTVDDGNPSGGDTCSTGLLGVCATGTTACVEGAVACQQNQTASDELCDALDNDCDGEADEDNPEGLQECATGQQGVCGEGVTYCTHGAVECVQKQGPAPEVCDGRDNDCNGELDEGVTLETWYRDADGDGFGDASQPAQGCVQPAGYVTNANDCNDGNAAIRPGAAETCDGLDNDCNGSVDEGVLSTWYRDADGDGFGNGAQPAQACAQPEGHVANANDCDDASANVRPGASEVCDSVDNNCNGAVDEGLTFQAWYRDADGDGYGAPTQSTQACSQPGGYVSNASDCNDASASIRPGVSEVCDSVDNNCNGTVDEGVGSTWYRDADGDGFGTPSQPTQACSQPSGYVANNTDCNDATSGARPGGTESCDGVDNNCNGSIDEGVKSTWYRDADGDGYGSTSASASTQACSKPSGYVSNATDCNDASATIRPGASEVCDGADNNCNGSIDEGVKSTWYRDADGDGYGSTSASASTQACSKPSGYVSNATDCNDASATIRPGASEVCDGADNNCNGSIDEGVKSTWYRDADGDGYGSTSASASTQACSKPSGYVSNATDCNDANSSIHPNATEVCDGVDNNCNGPIDEGVLTTWYRDADGDGFGNPVISTQSCTRPSGFTASNTDCNDNFNLIHPDRPELCYDGIDNDCNSLVDKLCEICLFTAQAASHTGKPSEQIEACRIL</sequence>
<dbReference type="PROSITE" id="PS50012">
    <property type="entry name" value="RCC1_3"/>
    <property type="match status" value="6"/>
</dbReference>
<dbReference type="Gene3D" id="2.130.10.30">
    <property type="entry name" value="Regulator of chromosome condensation 1/beta-lactamase-inhibitor protein II"/>
    <property type="match status" value="2"/>
</dbReference>
<dbReference type="InterPro" id="IPR021655">
    <property type="entry name" value="Put_metal-bd"/>
</dbReference>
<accession>A0A286NVN8</accession>
<dbReference type="Pfam" id="PF25390">
    <property type="entry name" value="WD40_RLD"/>
    <property type="match status" value="1"/>
</dbReference>
<dbReference type="InterPro" id="IPR051625">
    <property type="entry name" value="Signaling_Regulatory_Domain"/>
</dbReference>
<evidence type="ECO:0000256" key="1">
    <source>
        <dbReference type="ARBA" id="ARBA00022737"/>
    </source>
</evidence>
<dbReference type="OrthoDB" id="68195at2"/>
<evidence type="ECO:0000313" key="4">
    <source>
        <dbReference type="Proteomes" id="UP000217343"/>
    </source>
</evidence>
<gene>
    <name evidence="3" type="ORF">MYMAC_006891</name>
</gene>
<dbReference type="Pfam" id="PF11617">
    <property type="entry name" value="Cu-binding_MopE"/>
    <property type="match status" value="11"/>
</dbReference>
<dbReference type="Pfam" id="PF00415">
    <property type="entry name" value="RCC1"/>
    <property type="match status" value="1"/>
</dbReference>